<evidence type="ECO:0000313" key="4">
    <source>
        <dbReference type="Proteomes" id="UP001328733"/>
    </source>
</evidence>
<keyword evidence="1" id="KW-0472">Membrane</keyword>
<dbReference type="Gene3D" id="3.40.50.720">
    <property type="entry name" value="NAD(P)-binding Rossmann-like Domain"/>
    <property type="match status" value="1"/>
</dbReference>
<dbReference type="SUPFAM" id="SSF81324">
    <property type="entry name" value="Voltage-gated potassium channels"/>
    <property type="match status" value="1"/>
</dbReference>
<dbReference type="SUPFAM" id="SSF51735">
    <property type="entry name" value="NAD(P)-binding Rossmann-fold domains"/>
    <property type="match status" value="1"/>
</dbReference>
<proteinExistence type="predicted"/>
<comment type="caution">
    <text evidence="3">The sequence shown here is derived from an EMBL/GenBank/DDBJ whole genome shotgun (WGS) entry which is preliminary data.</text>
</comment>
<reference evidence="3 4" key="1">
    <citation type="submission" date="2024-01" db="EMBL/GenBank/DDBJ databases">
        <title>Genomic insights into the taxonomy and metabolism of the cyanobacterium Pannus brasiliensis CCIBt3594.</title>
        <authorList>
            <person name="Machado M."/>
            <person name="Botero N.B."/>
            <person name="Andreote A.P.D."/>
            <person name="Feitosa A.M.T."/>
            <person name="Popin R."/>
            <person name="Sivonen K."/>
            <person name="Fiore M.F."/>
        </authorList>
    </citation>
    <scope>NUCLEOTIDE SEQUENCE [LARGE SCALE GENOMIC DNA]</scope>
    <source>
        <strain evidence="3 4">CCIBt3594</strain>
    </source>
</reference>
<evidence type="ECO:0000313" key="3">
    <source>
        <dbReference type="EMBL" id="MEG3436366.1"/>
    </source>
</evidence>
<dbReference type="InterPro" id="IPR003148">
    <property type="entry name" value="RCK_N"/>
</dbReference>
<gene>
    <name evidence="3" type="ORF">V0288_04470</name>
</gene>
<accession>A0AAW9QRV9</accession>
<dbReference type="AlphaFoldDB" id="A0AAW9QRV9"/>
<dbReference type="EMBL" id="JBAFSM010000005">
    <property type="protein sequence ID" value="MEG3436366.1"/>
    <property type="molecule type" value="Genomic_DNA"/>
</dbReference>
<feature type="transmembrane region" description="Helical" evidence="1">
    <location>
        <begin position="12"/>
        <end position="30"/>
    </location>
</feature>
<dbReference type="PROSITE" id="PS51201">
    <property type="entry name" value="RCK_N"/>
    <property type="match status" value="1"/>
</dbReference>
<dbReference type="PANTHER" id="PTHR31563:SF10">
    <property type="entry name" value="ION CHANNEL POLLUX-RELATED"/>
    <property type="match status" value="1"/>
</dbReference>
<dbReference type="Pfam" id="PF22614">
    <property type="entry name" value="Slo-like_RCK"/>
    <property type="match status" value="1"/>
</dbReference>
<dbReference type="RefSeq" id="WP_332863821.1">
    <property type="nucleotide sequence ID" value="NZ_JBAFSM010000005.1"/>
</dbReference>
<feature type="transmembrane region" description="Helical" evidence="1">
    <location>
        <begin position="70"/>
        <end position="93"/>
    </location>
</feature>
<dbReference type="InterPro" id="IPR044849">
    <property type="entry name" value="CASTOR/POLLUX/SYM8-like"/>
</dbReference>
<keyword evidence="1" id="KW-0812">Transmembrane</keyword>
<dbReference type="InterPro" id="IPR036291">
    <property type="entry name" value="NAD(P)-bd_dom_sf"/>
</dbReference>
<keyword evidence="4" id="KW-1185">Reference proteome</keyword>
<protein>
    <submittedName>
        <fullName evidence="3">NAD-binding protein</fullName>
    </submittedName>
</protein>
<dbReference type="GO" id="GO:0006813">
    <property type="term" value="P:potassium ion transport"/>
    <property type="evidence" value="ECO:0007669"/>
    <property type="project" value="InterPro"/>
</dbReference>
<dbReference type="PANTHER" id="PTHR31563">
    <property type="entry name" value="ION CHANNEL POLLUX-RELATED"/>
    <property type="match status" value="1"/>
</dbReference>
<evidence type="ECO:0000256" key="1">
    <source>
        <dbReference type="SAM" id="Phobius"/>
    </source>
</evidence>
<keyword evidence="1" id="KW-1133">Transmembrane helix</keyword>
<evidence type="ECO:0000259" key="2">
    <source>
        <dbReference type="PROSITE" id="PS51201"/>
    </source>
</evidence>
<name>A0AAW9QRV9_9CHRO</name>
<organism evidence="3 4">
    <name type="scientific">Pannus brasiliensis CCIBt3594</name>
    <dbReference type="NCBI Taxonomy" id="1427578"/>
    <lineage>
        <taxon>Bacteria</taxon>
        <taxon>Bacillati</taxon>
        <taxon>Cyanobacteriota</taxon>
        <taxon>Cyanophyceae</taxon>
        <taxon>Oscillatoriophycideae</taxon>
        <taxon>Chroococcales</taxon>
        <taxon>Microcystaceae</taxon>
        <taxon>Pannus</taxon>
    </lineage>
</organism>
<sequence length="354" mass="40206">MRKLDRNGKIIVISLSVLLSVTIPIASLLWSEGAFTSRKKTWDVLQSALISLMGEYPDRPNTFIGQVSQLILLGFGNLALGAIIGSISSFLITRAIRRQKIMKPFNDHIIICNWNDKAPFIVRQLLEGNQNHPREIVIISAEEITERDDLADRTDVYFIRADPTHHATLEKLQAHRAKSIILLADRDTEGPDEKNALIALAIKHLESTPDRPRDIHVVGELVRLDRYRHLKEAGVDELISARDYSSGIIAQSALFKNMSVVYQQLLTYTDDTNEFYFIPPGKYPKHFIGKTFRELRAKIDEYSDTDEDRPVILLGIKRGNGEILLNPKRSRFDRLAASDSLIVMAFHNIDRIVE</sequence>
<dbReference type="Proteomes" id="UP001328733">
    <property type="component" value="Unassembled WGS sequence"/>
</dbReference>
<feature type="domain" description="RCK N-terminal" evidence="2">
    <location>
        <begin position="106"/>
        <end position="239"/>
    </location>
</feature>